<dbReference type="AlphaFoldDB" id="A0A9P6VFX5"/>
<sequence>MSSKEAAAFPAMAAAGDIHEEVGNTSEVLVVPPDEIHSPPSPRRQIETFLAANPNLPKIPNSSPLERFLAQQNGLMVFDSEPQRLQAEWGRLRALRASTLRARGKLRQLRKELHRRDGAKDSADNSFIKYVRELQSGQSLYLSRPSPNPEDPILEAHYAAIQEARDEYGPIYDEYNNLEDFLDQQEFEMAKVESRLYSTTIDETPDSTPPLTSLMGLSSESPPELPPSHMKYLSRLGDLDLARERHQNMVEERDSLLYSQVSRSIGSHVYESERHFLDDFPAQEAKILGDIFDIEVDVERQRQTCLEEGIELSESSVGDLEDSDVVPTSPSEHASIEPSMFTLLSPKSVEKKGKLNSFITDFDEANKSNRINRWLRYQLQSSPLEVEHLIRVSRHLIQDFDLRHFQRGIYHWQVCVASWWERDDANRSLEITEIALAKNSMTQSLSSTIEDANDVSEKTMKLFGAPPALVRVIRSAPSSLDLERVFMNEVGLRAKAVSTPFCITPNSRSGFNSYHLKPSWIKERSGKNRGAPSMAIWG</sequence>
<evidence type="ECO:0000256" key="1">
    <source>
        <dbReference type="SAM" id="MobiDB-lite"/>
    </source>
</evidence>
<dbReference type="OrthoDB" id="3553547at2759"/>
<organism evidence="2 3">
    <name type="scientific">Hyphodiscus hymeniophilus</name>
    <dbReference type="NCBI Taxonomy" id="353542"/>
    <lineage>
        <taxon>Eukaryota</taxon>
        <taxon>Fungi</taxon>
        <taxon>Dikarya</taxon>
        <taxon>Ascomycota</taxon>
        <taxon>Pezizomycotina</taxon>
        <taxon>Leotiomycetes</taxon>
        <taxon>Helotiales</taxon>
        <taxon>Hyphodiscaceae</taxon>
        <taxon>Hyphodiscus</taxon>
    </lineage>
</organism>
<proteinExistence type="predicted"/>
<dbReference type="EMBL" id="VNKQ01000013">
    <property type="protein sequence ID" value="KAG0647195.1"/>
    <property type="molecule type" value="Genomic_DNA"/>
</dbReference>
<accession>A0A9P6VFX5</accession>
<evidence type="ECO:0000313" key="3">
    <source>
        <dbReference type="Proteomes" id="UP000785200"/>
    </source>
</evidence>
<feature type="region of interest" description="Disordered" evidence="1">
    <location>
        <begin position="200"/>
        <end position="226"/>
    </location>
</feature>
<gene>
    <name evidence="2" type="ORF">D0Z07_7158</name>
</gene>
<name>A0A9P6VFX5_9HELO</name>
<evidence type="ECO:0000313" key="2">
    <source>
        <dbReference type="EMBL" id="KAG0647195.1"/>
    </source>
</evidence>
<comment type="caution">
    <text evidence="2">The sequence shown here is derived from an EMBL/GenBank/DDBJ whole genome shotgun (WGS) entry which is preliminary data.</text>
</comment>
<keyword evidence="3" id="KW-1185">Reference proteome</keyword>
<reference evidence="2" key="1">
    <citation type="submission" date="2019-07" db="EMBL/GenBank/DDBJ databases">
        <title>Hyphodiscus hymeniophilus genome sequencing and assembly.</title>
        <authorList>
            <person name="Kramer G."/>
            <person name="Nodwell J."/>
        </authorList>
    </citation>
    <scope>NUCLEOTIDE SEQUENCE</scope>
    <source>
        <strain evidence="2">ATCC 34498</strain>
    </source>
</reference>
<dbReference type="Proteomes" id="UP000785200">
    <property type="component" value="Unassembled WGS sequence"/>
</dbReference>
<protein>
    <submittedName>
        <fullName evidence="2">Uncharacterized protein</fullName>
    </submittedName>
</protein>